<accession>A0A369V7I4</accession>
<evidence type="ECO:0000313" key="1">
    <source>
        <dbReference type="EMBL" id="RDD87968.1"/>
    </source>
</evidence>
<evidence type="ECO:0000313" key="2">
    <source>
        <dbReference type="Proteomes" id="UP000253742"/>
    </source>
</evidence>
<evidence type="ECO:0008006" key="3">
    <source>
        <dbReference type="Google" id="ProtNLM"/>
    </source>
</evidence>
<protein>
    <recommendedName>
        <fullName evidence="3">Galactose oxidase</fullName>
    </recommendedName>
</protein>
<name>A0A369V7I4_9ACTN</name>
<dbReference type="Proteomes" id="UP000253742">
    <property type="component" value="Unassembled WGS sequence"/>
</dbReference>
<dbReference type="AlphaFoldDB" id="A0A369V7I4"/>
<comment type="caution">
    <text evidence="1">The sequence shown here is derived from an EMBL/GenBank/DDBJ whole genome shotgun (WGS) entry which is preliminary data.</text>
</comment>
<dbReference type="EMBL" id="QQBH01000009">
    <property type="protein sequence ID" value="RDD87968.1"/>
    <property type="molecule type" value="Genomic_DNA"/>
</dbReference>
<gene>
    <name evidence="1" type="ORF">DVZ84_15855</name>
</gene>
<organism evidence="1 2">
    <name type="scientific">Streptomyces parvulus</name>
    <dbReference type="NCBI Taxonomy" id="146923"/>
    <lineage>
        <taxon>Bacteria</taxon>
        <taxon>Bacillati</taxon>
        <taxon>Actinomycetota</taxon>
        <taxon>Actinomycetes</taxon>
        <taxon>Kitasatosporales</taxon>
        <taxon>Streptomycetaceae</taxon>
        <taxon>Streptomyces</taxon>
    </lineage>
</organism>
<dbReference type="SUPFAM" id="SSF101898">
    <property type="entry name" value="NHL repeat"/>
    <property type="match status" value="1"/>
</dbReference>
<reference evidence="1 2" key="1">
    <citation type="submission" date="2018-07" db="EMBL/GenBank/DDBJ databases">
        <title>Genome guided investigation of antibiotics producing actinomycetales strain isolated from a Macau mangrove ecosystem.</title>
        <authorList>
            <person name="Hu D."/>
        </authorList>
    </citation>
    <scope>NUCLEOTIDE SEQUENCE [LARGE SCALE GENOMIC DNA]</scope>
    <source>
        <strain evidence="1 2">2297</strain>
    </source>
</reference>
<proteinExistence type="predicted"/>
<sequence>MRTERRPVNRLRTALYGAGAFLLALLALLAALAAPAQGRAAAGWQAVPPPAPAGLSAYVPFDATSAVARSTVQTSTTCLPCEYEHTLWTRQAGAWRSLPLPAAGVPTDVLTGTAPNDVWALGRGEWGDFGQYHWDGSRWTDRTVPDFEVLAARAVSRTDVWAVGNYRESAGDVPGAVAHWNGSAWTLTKLGEPGAWTNIRAVHVVSADDVWVVGSGGGRLYAAHYDGGSWQEVALPRLSGLSATANAVTVRDGEVWIGGTDRNIYTDSGTPRAFVLRGNGTDWRTTYVPVPAPTGDASEDRMSVQALAVHDGTVWAGLYAERAKDRGLARWNGSAWETAPAPGTTPGSEVTALYPTADGTLWANGLHYPRDYLKGYAASLAPSA</sequence>